<evidence type="ECO:0000313" key="1">
    <source>
        <dbReference type="EMBL" id="GFT93671.1"/>
    </source>
</evidence>
<dbReference type="EMBL" id="BMAW01121375">
    <property type="protein sequence ID" value="GFT93671.1"/>
    <property type="molecule type" value="Genomic_DNA"/>
</dbReference>
<name>A0A8X6U5H4_NEPPI</name>
<dbReference type="AlphaFoldDB" id="A0A8X6U5H4"/>
<comment type="caution">
    <text evidence="1">The sequence shown here is derived from an EMBL/GenBank/DDBJ whole genome shotgun (WGS) entry which is preliminary data.</text>
</comment>
<protein>
    <submittedName>
        <fullName evidence="1">Uncharacterized protein</fullName>
    </submittedName>
</protein>
<sequence>MTNDCTGKSEDRSFSLKAGLLLGTPYTVLSHKHMHPRRNTLNIEKELEECFETGVVAGPPGYEIIANSRNHAQIRVDLKKEKKYSRQPVFGTVSKFSSTRNCLLLRPYEDLEE</sequence>
<gene>
    <name evidence="1" type="ORF">NPIL_47961</name>
</gene>
<proteinExistence type="predicted"/>
<keyword evidence="2" id="KW-1185">Reference proteome</keyword>
<accession>A0A8X6U5H4</accession>
<reference evidence="1" key="1">
    <citation type="submission" date="2020-08" db="EMBL/GenBank/DDBJ databases">
        <title>Multicomponent nature underlies the extraordinary mechanical properties of spider dragline silk.</title>
        <authorList>
            <person name="Kono N."/>
            <person name="Nakamura H."/>
            <person name="Mori M."/>
            <person name="Yoshida Y."/>
            <person name="Ohtoshi R."/>
            <person name="Malay A.D."/>
            <person name="Moran D.A.P."/>
            <person name="Tomita M."/>
            <person name="Numata K."/>
            <person name="Arakawa K."/>
        </authorList>
    </citation>
    <scope>NUCLEOTIDE SEQUENCE</scope>
</reference>
<organism evidence="1 2">
    <name type="scientific">Nephila pilipes</name>
    <name type="common">Giant wood spider</name>
    <name type="synonym">Nephila maculata</name>
    <dbReference type="NCBI Taxonomy" id="299642"/>
    <lineage>
        <taxon>Eukaryota</taxon>
        <taxon>Metazoa</taxon>
        <taxon>Ecdysozoa</taxon>
        <taxon>Arthropoda</taxon>
        <taxon>Chelicerata</taxon>
        <taxon>Arachnida</taxon>
        <taxon>Araneae</taxon>
        <taxon>Araneomorphae</taxon>
        <taxon>Entelegynae</taxon>
        <taxon>Araneoidea</taxon>
        <taxon>Nephilidae</taxon>
        <taxon>Nephila</taxon>
    </lineage>
</organism>
<evidence type="ECO:0000313" key="2">
    <source>
        <dbReference type="Proteomes" id="UP000887013"/>
    </source>
</evidence>
<dbReference type="Proteomes" id="UP000887013">
    <property type="component" value="Unassembled WGS sequence"/>
</dbReference>